<evidence type="ECO:0000313" key="4">
    <source>
        <dbReference type="Proteomes" id="UP000828390"/>
    </source>
</evidence>
<feature type="region of interest" description="Disordered" evidence="1">
    <location>
        <begin position="26"/>
        <end position="64"/>
    </location>
</feature>
<keyword evidence="4" id="KW-1185">Reference proteome</keyword>
<proteinExistence type="predicted"/>
<reference evidence="3" key="1">
    <citation type="journal article" date="2019" name="bioRxiv">
        <title>The Genome of the Zebra Mussel, Dreissena polymorpha: A Resource for Invasive Species Research.</title>
        <authorList>
            <person name="McCartney M.A."/>
            <person name="Auch B."/>
            <person name="Kono T."/>
            <person name="Mallez S."/>
            <person name="Zhang Y."/>
            <person name="Obille A."/>
            <person name="Becker A."/>
            <person name="Abrahante J.E."/>
            <person name="Garbe J."/>
            <person name="Badalamenti J.P."/>
            <person name="Herman A."/>
            <person name="Mangelson H."/>
            <person name="Liachko I."/>
            <person name="Sullivan S."/>
            <person name="Sone E.D."/>
            <person name="Koren S."/>
            <person name="Silverstein K.A.T."/>
            <person name="Beckman K.B."/>
            <person name="Gohl D.M."/>
        </authorList>
    </citation>
    <scope>NUCLEOTIDE SEQUENCE</scope>
    <source>
        <strain evidence="3">Duluth1</strain>
        <tissue evidence="3">Whole animal</tissue>
    </source>
</reference>
<evidence type="ECO:0000313" key="3">
    <source>
        <dbReference type="EMBL" id="KAH3715543.1"/>
    </source>
</evidence>
<dbReference type="AlphaFoldDB" id="A0A9D4C1U5"/>
<name>A0A9D4C1U5_DREPO</name>
<sequence>MLGRNAPGCTMRPSIKAVVVTVVGASEEGCSTHPRPRRSPDAQANRERLSGHASVHTKNDNEEDERDNFYNILSTIIHDRPKRKTIIFICDFNARIGSTMWLSKLNT</sequence>
<reference evidence="3" key="2">
    <citation type="submission" date="2020-11" db="EMBL/GenBank/DDBJ databases">
        <authorList>
            <person name="McCartney M.A."/>
            <person name="Auch B."/>
            <person name="Kono T."/>
            <person name="Mallez S."/>
            <person name="Becker A."/>
            <person name="Gohl D.M."/>
            <person name="Silverstein K.A.T."/>
            <person name="Koren S."/>
            <person name="Bechman K.B."/>
            <person name="Herman A."/>
            <person name="Abrahante J.E."/>
            <person name="Garbe J."/>
        </authorList>
    </citation>
    <scope>NUCLEOTIDE SEQUENCE</scope>
    <source>
        <strain evidence="3">Duluth1</strain>
        <tissue evidence="3">Whole animal</tissue>
    </source>
</reference>
<evidence type="ECO:0000256" key="1">
    <source>
        <dbReference type="SAM" id="MobiDB-lite"/>
    </source>
</evidence>
<gene>
    <name evidence="3" type="ORF">DPMN_058254</name>
    <name evidence="2" type="ORF">DPMN_076224</name>
</gene>
<evidence type="ECO:0000313" key="2">
    <source>
        <dbReference type="EMBL" id="KAH3701241.1"/>
    </source>
</evidence>
<dbReference type="EMBL" id="JAIWYP010000013">
    <property type="protein sequence ID" value="KAH3715543.1"/>
    <property type="molecule type" value="Genomic_DNA"/>
</dbReference>
<protein>
    <submittedName>
        <fullName evidence="3">Uncharacterized protein</fullName>
    </submittedName>
</protein>
<dbReference type="EMBL" id="JAIWYP010000015">
    <property type="protein sequence ID" value="KAH3701241.1"/>
    <property type="molecule type" value="Genomic_DNA"/>
</dbReference>
<accession>A0A9D4C1U5</accession>
<comment type="caution">
    <text evidence="3">The sequence shown here is derived from an EMBL/GenBank/DDBJ whole genome shotgun (WGS) entry which is preliminary data.</text>
</comment>
<organism evidence="3 4">
    <name type="scientific">Dreissena polymorpha</name>
    <name type="common">Zebra mussel</name>
    <name type="synonym">Mytilus polymorpha</name>
    <dbReference type="NCBI Taxonomy" id="45954"/>
    <lineage>
        <taxon>Eukaryota</taxon>
        <taxon>Metazoa</taxon>
        <taxon>Spiralia</taxon>
        <taxon>Lophotrochozoa</taxon>
        <taxon>Mollusca</taxon>
        <taxon>Bivalvia</taxon>
        <taxon>Autobranchia</taxon>
        <taxon>Heteroconchia</taxon>
        <taxon>Euheterodonta</taxon>
        <taxon>Imparidentia</taxon>
        <taxon>Neoheterodontei</taxon>
        <taxon>Myida</taxon>
        <taxon>Dreissenoidea</taxon>
        <taxon>Dreissenidae</taxon>
        <taxon>Dreissena</taxon>
    </lineage>
</organism>
<feature type="compositionally biased region" description="Basic and acidic residues" evidence="1">
    <location>
        <begin position="38"/>
        <end position="50"/>
    </location>
</feature>
<dbReference type="Proteomes" id="UP000828390">
    <property type="component" value="Unassembled WGS sequence"/>
</dbReference>